<comment type="caution">
    <text evidence="2">The sequence shown here is derived from an EMBL/GenBank/DDBJ whole genome shotgun (WGS) entry which is preliminary data.</text>
</comment>
<proteinExistence type="predicted"/>
<evidence type="ECO:0000259" key="1">
    <source>
        <dbReference type="SMART" id="SM00822"/>
    </source>
</evidence>
<accession>A0A2A4FZV0</accession>
<dbReference type="SMART" id="SM00822">
    <property type="entry name" value="PKS_KR"/>
    <property type="match status" value="1"/>
</dbReference>
<dbReference type="RefSeq" id="WP_066961858.1">
    <property type="nucleotide sequence ID" value="NZ_CP023449.1"/>
</dbReference>
<organism evidence="2 3">
    <name type="scientific">Rhizorhabdus dicambivorans</name>
    <dbReference type="NCBI Taxonomy" id="1850238"/>
    <lineage>
        <taxon>Bacteria</taxon>
        <taxon>Pseudomonadati</taxon>
        <taxon>Pseudomonadota</taxon>
        <taxon>Alphaproteobacteria</taxon>
        <taxon>Sphingomonadales</taxon>
        <taxon>Sphingomonadaceae</taxon>
        <taxon>Rhizorhabdus</taxon>
    </lineage>
</organism>
<dbReference type="InterPro" id="IPR002347">
    <property type="entry name" value="SDR_fam"/>
</dbReference>
<dbReference type="EMBL" id="NWUF01000002">
    <property type="protein sequence ID" value="PCE43992.1"/>
    <property type="molecule type" value="Genomic_DNA"/>
</dbReference>
<sequence length="304" mass="31747">MGVLQDKVVLITGGGNGIGMECAKLAAKEGAAVVVNDFGSGPRGGAEGDATPAENVARAIRDAGGRAIAHAGSVTDYGAVEDMVQQALKAFGGLHIVMNPAGFLRDGMFHRMETPDWTEVVDVHLQGAFNVAHATVNHFREQGEGAYVFFTSTSGVIGAMGQANYAAAKMGVCGLSRSLAIEGAKKGIHSNVIAPFAWSRLVATIPVKDEASAQRVARAQTKLRAEQIAPLAVALAAKPEFCSGQILGARGNEVFLFSQPRPIKTAINLSGWTVESLAESAFPAMRGALTPLETSPDLFNYDPV</sequence>
<protein>
    <submittedName>
        <fullName evidence="2">3-hydroxyacyl-CoA dehydrogenase</fullName>
    </submittedName>
</protein>
<dbReference type="PANTHER" id="PTHR45024:SF3">
    <property type="entry name" value="BLL2957 PROTEIN"/>
    <property type="match status" value="1"/>
</dbReference>
<reference evidence="2 3" key="1">
    <citation type="submission" date="2017-09" db="EMBL/GenBank/DDBJ databases">
        <title>The Catabolism of 3,6-Dichlorosalicylic acid is Initiated by the Cytochrome P450 Monooxygenase DsmABC in Rhizorhabdus dicambivorans Ndbn-20.</title>
        <authorList>
            <person name="Na L."/>
        </authorList>
    </citation>
    <scope>NUCLEOTIDE SEQUENCE [LARGE SCALE GENOMIC DNA]</scope>
    <source>
        <strain evidence="2 3">Ndbn-20m</strain>
    </source>
</reference>
<gene>
    <name evidence="2" type="ORF">COO09_03480</name>
</gene>
<keyword evidence="3" id="KW-1185">Reference proteome</keyword>
<dbReference type="InterPro" id="IPR051687">
    <property type="entry name" value="Peroxisomal_Beta-Oxidation"/>
</dbReference>
<dbReference type="PROSITE" id="PS00061">
    <property type="entry name" value="ADH_SHORT"/>
    <property type="match status" value="1"/>
</dbReference>
<name>A0A2A4FZV0_9SPHN</name>
<evidence type="ECO:0000313" key="3">
    <source>
        <dbReference type="Proteomes" id="UP000218934"/>
    </source>
</evidence>
<dbReference type="AlphaFoldDB" id="A0A2A4FZV0"/>
<dbReference type="Pfam" id="PF00106">
    <property type="entry name" value="adh_short"/>
    <property type="match status" value="1"/>
</dbReference>
<dbReference type="Proteomes" id="UP000218934">
    <property type="component" value="Unassembled WGS sequence"/>
</dbReference>
<dbReference type="KEGG" id="rdi:CMV14_20670"/>
<evidence type="ECO:0000313" key="2">
    <source>
        <dbReference type="EMBL" id="PCE43992.1"/>
    </source>
</evidence>
<dbReference type="SUPFAM" id="SSF51735">
    <property type="entry name" value="NAD(P)-binding Rossmann-fold domains"/>
    <property type="match status" value="1"/>
</dbReference>
<dbReference type="Gene3D" id="3.40.50.720">
    <property type="entry name" value="NAD(P)-binding Rossmann-like Domain"/>
    <property type="match status" value="1"/>
</dbReference>
<dbReference type="InterPro" id="IPR057326">
    <property type="entry name" value="KR_dom"/>
</dbReference>
<dbReference type="OrthoDB" id="9804774at2"/>
<dbReference type="PANTHER" id="PTHR45024">
    <property type="entry name" value="DEHYDROGENASES, SHORT CHAIN"/>
    <property type="match status" value="1"/>
</dbReference>
<dbReference type="PRINTS" id="PR00081">
    <property type="entry name" value="GDHRDH"/>
</dbReference>
<dbReference type="InterPro" id="IPR020904">
    <property type="entry name" value="Sc_DH/Rdtase_CS"/>
</dbReference>
<dbReference type="InterPro" id="IPR036291">
    <property type="entry name" value="NAD(P)-bd_dom_sf"/>
</dbReference>
<feature type="domain" description="Ketoreductase" evidence="1">
    <location>
        <begin position="7"/>
        <end position="201"/>
    </location>
</feature>